<feature type="transmembrane region" description="Helical" evidence="1">
    <location>
        <begin position="73"/>
        <end position="96"/>
    </location>
</feature>
<feature type="transmembrane region" description="Helical" evidence="1">
    <location>
        <begin position="39"/>
        <end position="61"/>
    </location>
</feature>
<keyword evidence="1" id="KW-0472">Membrane</keyword>
<keyword evidence="1" id="KW-0812">Transmembrane</keyword>
<feature type="transmembrane region" description="Helical" evidence="1">
    <location>
        <begin position="5"/>
        <end position="27"/>
    </location>
</feature>
<evidence type="ECO:0000313" key="3">
    <source>
        <dbReference type="EMBL" id="MDI3319938.1"/>
    </source>
</evidence>
<dbReference type="Proteomes" id="UP001226434">
    <property type="component" value="Unassembled WGS sequence"/>
</dbReference>
<dbReference type="Pfam" id="PF01578">
    <property type="entry name" value="Cytochrom_C_asm"/>
    <property type="match status" value="1"/>
</dbReference>
<dbReference type="EMBL" id="JASBRG010000005">
    <property type="protein sequence ID" value="MDI3319938.1"/>
    <property type="molecule type" value="Genomic_DNA"/>
</dbReference>
<sequence length="226" mass="26139">MHKKWWKILCVILLIYTVVGGFLFTVPAREILHETIRNLYFHVCMWFGMMILFTTSVVYSVKYLRSQKLRDDVYAVNFTKVGIVFGVLGYTTGALWAKYTWTEFASDTEIFREPKLLGAAIALLIYFAYFVLRGSLTDIDKRARISAVYAIFAYAMLFPTLWILPRILDSLHPGKEGNPALNFKDSDARLRMVFYPAIIGWTLLGVWITSLKIRLDLIKERSILND</sequence>
<protein>
    <submittedName>
        <fullName evidence="3">ABC transporter permease</fullName>
    </submittedName>
</protein>
<feature type="domain" description="Cytochrome c assembly protein" evidence="2">
    <location>
        <begin position="33"/>
        <end position="156"/>
    </location>
</feature>
<accession>A0ABT6RBJ0</accession>
<feature type="transmembrane region" description="Helical" evidence="1">
    <location>
        <begin position="148"/>
        <end position="168"/>
    </location>
</feature>
<name>A0ABT6RBJ0_9BACT</name>
<organism evidence="3 4">
    <name type="scientific">Pinibacter soli</name>
    <dbReference type="NCBI Taxonomy" id="3044211"/>
    <lineage>
        <taxon>Bacteria</taxon>
        <taxon>Pseudomonadati</taxon>
        <taxon>Bacteroidota</taxon>
        <taxon>Chitinophagia</taxon>
        <taxon>Chitinophagales</taxon>
        <taxon>Chitinophagaceae</taxon>
        <taxon>Pinibacter</taxon>
    </lineage>
</organism>
<evidence type="ECO:0000313" key="4">
    <source>
        <dbReference type="Proteomes" id="UP001226434"/>
    </source>
</evidence>
<reference evidence="3 4" key="1">
    <citation type="submission" date="2023-05" db="EMBL/GenBank/DDBJ databases">
        <title>Genome sequence of Pinibacter sp. MAH-24.</title>
        <authorList>
            <person name="Huq M.A."/>
        </authorList>
    </citation>
    <scope>NUCLEOTIDE SEQUENCE [LARGE SCALE GENOMIC DNA]</scope>
    <source>
        <strain evidence="3 4">MAH-24</strain>
    </source>
</reference>
<proteinExistence type="predicted"/>
<keyword evidence="1" id="KW-1133">Transmembrane helix</keyword>
<evidence type="ECO:0000259" key="2">
    <source>
        <dbReference type="Pfam" id="PF01578"/>
    </source>
</evidence>
<comment type="caution">
    <text evidence="3">The sequence shown here is derived from an EMBL/GenBank/DDBJ whole genome shotgun (WGS) entry which is preliminary data.</text>
</comment>
<dbReference type="RefSeq" id="WP_282334039.1">
    <property type="nucleotide sequence ID" value="NZ_JASBRG010000005.1"/>
</dbReference>
<evidence type="ECO:0000256" key="1">
    <source>
        <dbReference type="SAM" id="Phobius"/>
    </source>
</evidence>
<keyword evidence="4" id="KW-1185">Reference proteome</keyword>
<gene>
    <name evidence="3" type="ORF">QJ048_09155</name>
</gene>
<dbReference type="InterPro" id="IPR002541">
    <property type="entry name" value="Cyt_c_assembly"/>
</dbReference>
<feature type="transmembrane region" description="Helical" evidence="1">
    <location>
        <begin position="188"/>
        <end position="211"/>
    </location>
</feature>
<feature type="transmembrane region" description="Helical" evidence="1">
    <location>
        <begin position="116"/>
        <end position="136"/>
    </location>
</feature>